<dbReference type="Proteomes" id="UP000467841">
    <property type="component" value="Unassembled WGS sequence"/>
</dbReference>
<evidence type="ECO:0000313" key="2">
    <source>
        <dbReference type="EMBL" id="CAA7044062.1"/>
    </source>
</evidence>
<evidence type="ECO:0008006" key="4">
    <source>
        <dbReference type="Google" id="ProtNLM"/>
    </source>
</evidence>
<keyword evidence="1" id="KW-1133">Transmembrane helix</keyword>
<accession>A0A6D2K3T0</accession>
<dbReference type="AlphaFoldDB" id="A0A6D2K3T0"/>
<keyword evidence="1" id="KW-0812">Transmembrane</keyword>
<gene>
    <name evidence="2" type="ORF">MERR_LOCUS31297</name>
</gene>
<proteinExistence type="predicted"/>
<protein>
    <recommendedName>
        <fullName evidence="4">Reverse transcriptase domain-containing protein</fullName>
    </recommendedName>
</protein>
<keyword evidence="3" id="KW-1185">Reference proteome</keyword>
<dbReference type="EMBL" id="CACVBM020001292">
    <property type="protein sequence ID" value="CAA7044062.1"/>
    <property type="molecule type" value="Genomic_DNA"/>
</dbReference>
<feature type="transmembrane region" description="Helical" evidence="1">
    <location>
        <begin position="333"/>
        <end position="352"/>
    </location>
</feature>
<evidence type="ECO:0000256" key="1">
    <source>
        <dbReference type="SAM" id="Phobius"/>
    </source>
</evidence>
<keyword evidence="1" id="KW-0472">Membrane</keyword>
<name>A0A6D2K3T0_9BRAS</name>
<evidence type="ECO:0000313" key="3">
    <source>
        <dbReference type="Proteomes" id="UP000467841"/>
    </source>
</evidence>
<reference evidence="2" key="1">
    <citation type="submission" date="2020-01" db="EMBL/GenBank/DDBJ databases">
        <authorList>
            <person name="Mishra B."/>
        </authorList>
    </citation>
    <scope>NUCLEOTIDE SEQUENCE [LARGE SCALE GENOMIC DNA]</scope>
</reference>
<organism evidence="2 3">
    <name type="scientific">Microthlaspi erraticum</name>
    <dbReference type="NCBI Taxonomy" id="1685480"/>
    <lineage>
        <taxon>Eukaryota</taxon>
        <taxon>Viridiplantae</taxon>
        <taxon>Streptophyta</taxon>
        <taxon>Embryophyta</taxon>
        <taxon>Tracheophyta</taxon>
        <taxon>Spermatophyta</taxon>
        <taxon>Magnoliopsida</taxon>
        <taxon>eudicotyledons</taxon>
        <taxon>Gunneridae</taxon>
        <taxon>Pentapetalae</taxon>
        <taxon>rosids</taxon>
        <taxon>malvids</taxon>
        <taxon>Brassicales</taxon>
        <taxon>Brassicaceae</taxon>
        <taxon>Coluteocarpeae</taxon>
        <taxon>Microthlaspi</taxon>
    </lineage>
</organism>
<sequence>MTFIFKNFLGGCRVMLLAWRQKLSQAHKPRPPHPAVVSSDFRDEASSPAFLLLLRSELRLLFPGLHLASDGFVTFSVGGSTADEICSNFFASLLLSSQCSEIFSPPSESLYGSAESSTGTSGSVYFTVMPSSYGGSTTVLLLPPPPASLVSSQPLDLFFASPYLYLLVTLPFLHPHGFHPSTVSLLSFISLTNLDLRSVGVELQKRTLPNSSTIIESSSIRLSFGQSKLHVLLLAGEGTSGSWILDFVNLLILVRRCKTLGLTHDLCIARSFPKLPLPIEKLCYLVSMVSLWESLSSPSFSRGKRIIPSLILFTRGELYSVKPIIFSSFVERVLLSSVLLVLAFMALALRAFHDHLLVLGLKKAASKFTSLLTSTIQSLVDWELVVVVMMFGGVLLLASGYEFVTRGRRAINRFSILEDKEGSPVYEEAEIVEVINSYFQDLFITKSTTCVETVAQALKPCVSPETNEALIAIPTTDEIKSALFSIHPDKAPGPDGFSASFFQTNWETVQSKVVEEIKEIFTSGIVPRSINNTHVRLIPKVSSRRISSYRPLQCLLQDNLKNLNEQTPTTPVIHHIRNTNSLCPRESYF</sequence>
<dbReference type="OrthoDB" id="1751841at2759"/>
<comment type="caution">
    <text evidence="2">The sequence shown here is derived from an EMBL/GenBank/DDBJ whole genome shotgun (WGS) entry which is preliminary data.</text>
</comment>
<feature type="transmembrane region" description="Helical" evidence="1">
    <location>
        <begin position="384"/>
        <end position="404"/>
    </location>
</feature>